<name>A0ACB9ZJS9_CATRO</name>
<dbReference type="EMBL" id="CM044708">
    <property type="protein sequence ID" value="KAI5647619.1"/>
    <property type="molecule type" value="Genomic_DNA"/>
</dbReference>
<sequence length="554" mass="62275">MSTKKQKDKMASSNSSAHSNPIKTVVVLVQENRSFDHMLGWMKSLNPEINGVTGTESNPLPTSSSSTSNNHNIFFRDNSVYVDPDPGHSIQDIYEQVFGVPWSSTQNDNVSSKKSPTRGGGGEDVAPTMQGFAKNAERIKKGMSDAVMNGFAPEKIPVYRELVEEFAVCDRWFAAVPASTQPNRLYVHSATSHGATSNDTELLIQGFPQKTIFESMDEAGFSFGIYYQYPPSTLFFRNLRKLKYVKNFHPFDLEFKRHCKKGKLPNYVVIEQRYFDLKILPGNDDHPSHDVYEGQKFVKEIYEALRSSPQWNEILFIIIYDEHGGFYDHVPTPINGVPSPDGILGPHPYNFKFDRLGVRVPAIFISPWIEKGTVLHGASGPYPTSEYEHSSIPATLKKIFNLKGFLTKRDAWAGTFDSLITRHNPRIDCPVRLAEAVRLREFDPKEDGKLSEFQEELVEMAAVLCGDHHNNKGIFPHKLTEGMSVVSAAEYVQNAFNKFLQEYEKLKENGADENTIISIPSQPTPTNKKNKQKPSTSPSFASKFFSCLVCGNHS</sequence>
<evidence type="ECO:0000313" key="2">
    <source>
        <dbReference type="Proteomes" id="UP001060085"/>
    </source>
</evidence>
<protein>
    <submittedName>
        <fullName evidence="1">Uncharacterized protein</fullName>
    </submittedName>
</protein>
<accession>A0ACB9ZJS9</accession>
<dbReference type="Proteomes" id="UP001060085">
    <property type="component" value="Linkage Group LG08"/>
</dbReference>
<keyword evidence="2" id="KW-1185">Reference proteome</keyword>
<evidence type="ECO:0000313" key="1">
    <source>
        <dbReference type="EMBL" id="KAI5647619.1"/>
    </source>
</evidence>
<reference evidence="2" key="1">
    <citation type="journal article" date="2023" name="Nat. Plants">
        <title>Single-cell RNA sequencing provides a high-resolution roadmap for understanding the multicellular compartmentation of specialized metabolism.</title>
        <authorList>
            <person name="Sun S."/>
            <person name="Shen X."/>
            <person name="Li Y."/>
            <person name="Li Y."/>
            <person name="Wang S."/>
            <person name="Li R."/>
            <person name="Zhang H."/>
            <person name="Shen G."/>
            <person name="Guo B."/>
            <person name="Wei J."/>
            <person name="Xu J."/>
            <person name="St-Pierre B."/>
            <person name="Chen S."/>
            <person name="Sun C."/>
        </authorList>
    </citation>
    <scope>NUCLEOTIDE SEQUENCE [LARGE SCALE GENOMIC DNA]</scope>
</reference>
<organism evidence="1 2">
    <name type="scientific">Catharanthus roseus</name>
    <name type="common">Madagascar periwinkle</name>
    <name type="synonym">Vinca rosea</name>
    <dbReference type="NCBI Taxonomy" id="4058"/>
    <lineage>
        <taxon>Eukaryota</taxon>
        <taxon>Viridiplantae</taxon>
        <taxon>Streptophyta</taxon>
        <taxon>Embryophyta</taxon>
        <taxon>Tracheophyta</taxon>
        <taxon>Spermatophyta</taxon>
        <taxon>Magnoliopsida</taxon>
        <taxon>eudicotyledons</taxon>
        <taxon>Gunneridae</taxon>
        <taxon>Pentapetalae</taxon>
        <taxon>asterids</taxon>
        <taxon>lamiids</taxon>
        <taxon>Gentianales</taxon>
        <taxon>Apocynaceae</taxon>
        <taxon>Rauvolfioideae</taxon>
        <taxon>Vinceae</taxon>
        <taxon>Catharanthinae</taxon>
        <taxon>Catharanthus</taxon>
    </lineage>
</organism>
<gene>
    <name evidence="1" type="ORF">M9H77_33624</name>
</gene>
<comment type="caution">
    <text evidence="1">The sequence shown here is derived from an EMBL/GenBank/DDBJ whole genome shotgun (WGS) entry which is preliminary data.</text>
</comment>
<proteinExistence type="predicted"/>